<comment type="caution">
    <text evidence="2">The sequence shown here is derived from an EMBL/GenBank/DDBJ whole genome shotgun (WGS) entry which is preliminary data.</text>
</comment>
<proteinExistence type="predicted"/>
<reference evidence="2 3" key="1">
    <citation type="journal article" date="2021" name="Elife">
        <title>Chloroplast acquisition without the gene transfer in kleptoplastic sea slugs, Plakobranchus ocellatus.</title>
        <authorList>
            <person name="Maeda T."/>
            <person name="Takahashi S."/>
            <person name="Yoshida T."/>
            <person name="Shimamura S."/>
            <person name="Takaki Y."/>
            <person name="Nagai Y."/>
            <person name="Toyoda A."/>
            <person name="Suzuki Y."/>
            <person name="Arimoto A."/>
            <person name="Ishii H."/>
            <person name="Satoh N."/>
            <person name="Nishiyama T."/>
            <person name="Hasebe M."/>
            <person name="Maruyama T."/>
            <person name="Minagawa J."/>
            <person name="Obokata J."/>
            <person name="Shigenobu S."/>
        </authorList>
    </citation>
    <scope>NUCLEOTIDE SEQUENCE [LARGE SCALE GENOMIC DNA]</scope>
</reference>
<accession>A0AAV4BG82</accession>
<feature type="region of interest" description="Disordered" evidence="1">
    <location>
        <begin position="137"/>
        <end position="191"/>
    </location>
</feature>
<evidence type="ECO:0000256" key="1">
    <source>
        <dbReference type="SAM" id="MobiDB-lite"/>
    </source>
</evidence>
<feature type="compositionally biased region" description="Low complexity" evidence="1">
    <location>
        <begin position="137"/>
        <end position="149"/>
    </location>
</feature>
<dbReference type="EMBL" id="BLXT01004946">
    <property type="protein sequence ID" value="GFO18252.1"/>
    <property type="molecule type" value="Genomic_DNA"/>
</dbReference>
<evidence type="ECO:0000313" key="2">
    <source>
        <dbReference type="EMBL" id="GFO18252.1"/>
    </source>
</evidence>
<dbReference type="AlphaFoldDB" id="A0AAV4BG82"/>
<evidence type="ECO:0000313" key="3">
    <source>
        <dbReference type="Proteomes" id="UP000735302"/>
    </source>
</evidence>
<gene>
    <name evidence="2" type="ORF">PoB_004475700</name>
</gene>
<feature type="compositionally biased region" description="Polar residues" evidence="1">
    <location>
        <begin position="39"/>
        <end position="52"/>
    </location>
</feature>
<organism evidence="2 3">
    <name type="scientific">Plakobranchus ocellatus</name>
    <dbReference type="NCBI Taxonomy" id="259542"/>
    <lineage>
        <taxon>Eukaryota</taxon>
        <taxon>Metazoa</taxon>
        <taxon>Spiralia</taxon>
        <taxon>Lophotrochozoa</taxon>
        <taxon>Mollusca</taxon>
        <taxon>Gastropoda</taxon>
        <taxon>Heterobranchia</taxon>
        <taxon>Euthyneura</taxon>
        <taxon>Panpulmonata</taxon>
        <taxon>Sacoglossa</taxon>
        <taxon>Placobranchoidea</taxon>
        <taxon>Plakobranchidae</taxon>
        <taxon>Plakobranchus</taxon>
    </lineage>
</organism>
<name>A0AAV4BG82_9GAST</name>
<feature type="region of interest" description="Disordered" evidence="1">
    <location>
        <begin position="22"/>
        <end position="61"/>
    </location>
</feature>
<keyword evidence="3" id="KW-1185">Reference proteome</keyword>
<sequence>MFAVDGAETMWKIPEIHDDLEDSQHLEYSQSQKDGEAITTDTLNPVQVQGPNSVAAKRQRKSRKLFNREDELVSLAYDRLKEPENEFLSSGKTWASEISKMDSQQQIFAMKAINDVIFEGRLGNLHRNAVQINITSPSSRCSTPMSSVSAPTPNYGYGSDIRGPQSSASEHAPSSYGYGSNMRDPQTGYGPTYAPYITPERPATTEASTTHNIACSSVAQYFHTFDPNE</sequence>
<dbReference type="Proteomes" id="UP000735302">
    <property type="component" value="Unassembled WGS sequence"/>
</dbReference>
<protein>
    <submittedName>
        <fullName evidence="2">Transcription factor adf-1</fullName>
    </submittedName>
</protein>